<dbReference type="InterPro" id="IPR001789">
    <property type="entry name" value="Sig_transdc_resp-reg_receiver"/>
</dbReference>
<evidence type="ECO:0000256" key="1">
    <source>
        <dbReference type="ARBA" id="ARBA00022553"/>
    </source>
</evidence>
<dbReference type="PROSITE" id="PS50110">
    <property type="entry name" value="RESPONSE_REGULATORY"/>
    <property type="match status" value="1"/>
</dbReference>
<accession>A0ABY7CVR7</accession>
<sequence>MRKKSVKFDIAMNSQEAVEEWRTRSFHLVLMDLQLPVKDGIEATKEIREAKRFALPPPAGTGTANFTTSAPAFGPGPVGEKPIMSIMGTLAQGKAKKVADHLHLSSNKARRTQLRKTARQAKLFALAEEVYGRKVGGDG</sequence>
<dbReference type="EMBL" id="CP110430">
    <property type="protein sequence ID" value="WAQ89013.1"/>
    <property type="molecule type" value="Genomic_DNA"/>
</dbReference>
<dbReference type="PANTHER" id="PTHR45339">
    <property type="entry name" value="HYBRID SIGNAL TRANSDUCTION HISTIDINE KINASE J"/>
    <property type="match status" value="1"/>
</dbReference>
<gene>
    <name evidence="6" type="ORF">PtA15_10A436</name>
</gene>
<dbReference type="RefSeq" id="XP_053024568.1">
    <property type="nucleotide sequence ID" value="XM_053160611.1"/>
</dbReference>
<keyword evidence="7" id="KW-1185">Reference proteome</keyword>
<dbReference type="PANTHER" id="PTHR45339:SF1">
    <property type="entry name" value="HYBRID SIGNAL TRANSDUCTION HISTIDINE KINASE J"/>
    <property type="match status" value="1"/>
</dbReference>
<feature type="region of interest" description="Disordered" evidence="4">
    <location>
        <begin position="55"/>
        <end position="74"/>
    </location>
</feature>
<dbReference type="SUPFAM" id="SSF52172">
    <property type="entry name" value="CheY-like"/>
    <property type="match status" value="1"/>
</dbReference>
<keyword evidence="1 3" id="KW-0597">Phosphoprotein</keyword>
<dbReference type="InterPro" id="IPR011006">
    <property type="entry name" value="CheY-like_superfamily"/>
</dbReference>
<reference evidence="6" key="1">
    <citation type="submission" date="2022-10" db="EMBL/GenBank/DDBJ databases">
        <title>Puccinia triticina Genome sequencing and assembly.</title>
        <authorList>
            <person name="Li C."/>
        </authorList>
    </citation>
    <scope>NUCLEOTIDE SEQUENCE</scope>
    <source>
        <strain evidence="6">Pt15</strain>
    </source>
</reference>
<evidence type="ECO:0000313" key="7">
    <source>
        <dbReference type="Proteomes" id="UP001164743"/>
    </source>
</evidence>
<dbReference type="Pfam" id="PF00072">
    <property type="entry name" value="Response_reg"/>
    <property type="match status" value="1"/>
</dbReference>
<dbReference type="CDD" id="cd17546">
    <property type="entry name" value="REC_hyHK_CKI1_RcsC-like"/>
    <property type="match status" value="1"/>
</dbReference>
<dbReference type="GeneID" id="77801506"/>
<evidence type="ECO:0000256" key="3">
    <source>
        <dbReference type="PROSITE-ProRule" id="PRU00169"/>
    </source>
</evidence>
<evidence type="ECO:0000256" key="2">
    <source>
        <dbReference type="ARBA" id="ARBA00023012"/>
    </source>
</evidence>
<dbReference type="Gene3D" id="3.40.50.2300">
    <property type="match status" value="1"/>
</dbReference>
<evidence type="ECO:0000313" key="6">
    <source>
        <dbReference type="EMBL" id="WAQ89013.1"/>
    </source>
</evidence>
<feature type="modified residue" description="4-aspartylphosphate" evidence="3">
    <location>
        <position position="32"/>
    </location>
</feature>
<keyword evidence="2" id="KW-0902">Two-component regulatory system</keyword>
<name>A0ABY7CVR7_9BASI</name>
<protein>
    <recommendedName>
        <fullName evidence="5">Response regulatory domain-containing protein</fullName>
    </recommendedName>
</protein>
<evidence type="ECO:0000259" key="5">
    <source>
        <dbReference type="PROSITE" id="PS50110"/>
    </source>
</evidence>
<dbReference type="Proteomes" id="UP001164743">
    <property type="component" value="Chromosome 10A"/>
</dbReference>
<evidence type="ECO:0000256" key="4">
    <source>
        <dbReference type="SAM" id="MobiDB-lite"/>
    </source>
</evidence>
<organism evidence="6 7">
    <name type="scientific">Puccinia triticina</name>
    <dbReference type="NCBI Taxonomy" id="208348"/>
    <lineage>
        <taxon>Eukaryota</taxon>
        <taxon>Fungi</taxon>
        <taxon>Dikarya</taxon>
        <taxon>Basidiomycota</taxon>
        <taxon>Pucciniomycotina</taxon>
        <taxon>Pucciniomycetes</taxon>
        <taxon>Pucciniales</taxon>
        <taxon>Pucciniaceae</taxon>
        <taxon>Puccinia</taxon>
    </lineage>
</organism>
<proteinExistence type="predicted"/>
<feature type="domain" description="Response regulatory" evidence="5">
    <location>
        <begin position="1"/>
        <end position="96"/>
    </location>
</feature>